<dbReference type="Proteomes" id="UP001432322">
    <property type="component" value="Unassembled WGS sequence"/>
</dbReference>
<dbReference type="EMBL" id="BTSY01000002">
    <property type="protein sequence ID" value="GMT13866.1"/>
    <property type="molecule type" value="Genomic_DNA"/>
</dbReference>
<evidence type="ECO:0000313" key="2">
    <source>
        <dbReference type="EMBL" id="GMT13866.1"/>
    </source>
</evidence>
<reference evidence="2" key="1">
    <citation type="submission" date="2023-10" db="EMBL/GenBank/DDBJ databases">
        <title>Genome assembly of Pristionchus species.</title>
        <authorList>
            <person name="Yoshida K."/>
            <person name="Sommer R.J."/>
        </authorList>
    </citation>
    <scope>NUCLEOTIDE SEQUENCE</scope>
    <source>
        <strain evidence="2">RS5133</strain>
    </source>
</reference>
<name>A0AAV5V548_9BILA</name>
<accession>A0AAV5V548</accession>
<dbReference type="AlphaFoldDB" id="A0AAV5V548"/>
<protein>
    <submittedName>
        <fullName evidence="2">Uncharacterized protein</fullName>
    </submittedName>
</protein>
<evidence type="ECO:0000313" key="3">
    <source>
        <dbReference type="Proteomes" id="UP001432322"/>
    </source>
</evidence>
<organism evidence="2 3">
    <name type="scientific">Pristionchus fissidentatus</name>
    <dbReference type="NCBI Taxonomy" id="1538716"/>
    <lineage>
        <taxon>Eukaryota</taxon>
        <taxon>Metazoa</taxon>
        <taxon>Ecdysozoa</taxon>
        <taxon>Nematoda</taxon>
        <taxon>Chromadorea</taxon>
        <taxon>Rhabditida</taxon>
        <taxon>Rhabditina</taxon>
        <taxon>Diplogasteromorpha</taxon>
        <taxon>Diplogasteroidea</taxon>
        <taxon>Neodiplogasteridae</taxon>
        <taxon>Pristionchus</taxon>
    </lineage>
</organism>
<feature type="region of interest" description="Disordered" evidence="1">
    <location>
        <begin position="127"/>
        <end position="169"/>
    </location>
</feature>
<gene>
    <name evidence="2" type="ORF">PFISCL1PPCAC_5163</name>
</gene>
<feature type="non-terminal residue" evidence="2">
    <location>
        <position position="169"/>
    </location>
</feature>
<feature type="non-terminal residue" evidence="2">
    <location>
        <position position="1"/>
    </location>
</feature>
<evidence type="ECO:0000256" key="1">
    <source>
        <dbReference type="SAM" id="MobiDB-lite"/>
    </source>
</evidence>
<keyword evidence="3" id="KW-1185">Reference proteome</keyword>
<comment type="caution">
    <text evidence="2">The sequence shown here is derived from an EMBL/GenBank/DDBJ whole genome shotgun (WGS) entry which is preliminary data.</text>
</comment>
<proteinExistence type="predicted"/>
<sequence>SMQEIVGFGGHNDFFIDSTTFYHPESFNCDADGLSYAHKMPLSTAEPKLNINEAELLNQFPPGAVSELERLVQYTMDKTTVEVPVALTRPNSLLWTLSQLLLHRRSLAEKKEGIRLPACILPASRDNRAPADRKKRAAASELDPDYSPKKKNARLGGGRGQVAPMIMKT</sequence>